<reference evidence="6" key="2">
    <citation type="submission" date="2025-08" db="UniProtKB">
        <authorList>
            <consortium name="Ensembl"/>
        </authorList>
    </citation>
    <scope>IDENTIFICATION</scope>
</reference>
<dbReference type="Pfam" id="PF22669">
    <property type="entry name" value="Exo_endo_phos2"/>
    <property type="match status" value="1"/>
</dbReference>
<evidence type="ECO:0000256" key="2">
    <source>
        <dbReference type="ARBA" id="ARBA00009678"/>
    </source>
</evidence>
<dbReference type="GeneTree" id="ENSGT00940000157964"/>
<evidence type="ECO:0000313" key="6">
    <source>
        <dbReference type="Ensembl" id="ENSAPLP00000026276.1"/>
    </source>
</evidence>
<organism evidence="6 7">
    <name type="scientific">Anas platyrhynchos platyrhynchos</name>
    <name type="common">Northern mallard</name>
    <dbReference type="NCBI Taxonomy" id="8840"/>
    <lineage>
        <taxon>Eukaryota</taxon>
        <taxon>Metazoa</taxon>
        <taxon>Chordata</taxon>
        <taxon>Craniata</taxon>
        <taxon>Vertebrata</taxon>
        <taxon>Euteleostomi</taxon>
        <taxon>Archelosauria</taxon>
        <taxon>Archosauria</taxon>
        <taxon>Dinosauria</taxon>
        <taxon>Saurischia</taxon>
        <taxon>Theropoda</taxon>
        <taxon>Coelurosauria</taxon>
        <taxon>Aves</taxon>
        <taxon>Neognathae</taxon>
        <taxon>Galloanserae</taxon>
        <taxon>Anseriformes</taxon>
        <taxon>Anatidae</taxon>
        <taxon>Anatinae</taxon>
        <taxon>Anas</taxon>
    </lineage>
</organism>
<evidence type="ECO:0000259" key="5">
    <source>
        <dbReference type="PROSITE" id="PS50275"/>
    </source>
</evidence>
<dbReference type="STRING" id="8840.ENSAPLP00000026276"/>
<dbReference type="GO" id="GO:0048471">
    <property type="term" value="C:perinuclear region of cytoplasm"/>
    <property type="evidence" value="ECO:0007669"/>
    <property type="project" value="TreeGrafter"/>
</dbReference>
<dbReference type="SMART" id="SM00128">
    <property type="entry name" value="IPPc"/>
    <property type="match status" value="1"/>
</dbReference>
<dbReference type="InterPro" id="IPR036691">
    <property type="entry name" value="Endo/exonu/phosph_ase_sf"/>
</dbReference>
<dbReference type="SUPFAM" id="SSF56219">
    <property type="entry name" value="DNase I-like"/>
    <property type="match status" value="1"/>
</dbReference>
<dbReference type="GO" id="GO:0004439">
    <property type="term" value="F:phosphatidylinositol-4,5-bisphosphate 5-phosphatase activity"/>
    <property type="evidence" value="ECO:0007669"/>
    <property type="project" value="UniProtKB-EC"/>
</dbReference>
<dbReference type="InterPro" id="IPR046985">
    <property type="entry name" value="IP5"/>
</dbReference>
<protein>
    <recommendedName>
        <fullName evidence="3">phosphoinositide 5-phosphatase</fullName>
        <ecNumber evidence="3">3.1.3.36</ecNumber>
    </recommendedName>
</protein>
<dbReference type="Pfam" id="PF02383">
    <property type="entry name" value="Syja_N"/>
    <property type="match status" value="1"/>
</dbReference>
<comment type="similarity">
    <text evidence="1">Belongs to the synaptojanin family.</text>
</comment>
<name>A0A493TK51_ANAPP</name>
<dbReference type="InterPro" id="IPR002013">
    <property type="entry name" value="SAC_dom"/>
</dbReference>
<reference evidence="6" key="3">
    <citation type="submission" date="2025-09" db="UniProtKB">
        <authorList>
            <consortium name="Ensembl"/>
        </authorList>
    </citation>
    <scope>IDENTIFICATION</scope>
</reference>
<dbReference type="AlphaFoldDB" id="A0A493TK51"/>
<dbReference type="GO" id="GO:0098793">
    <property type="term" value="C:presynapse"/>
    <property type="evidence" value="ECO:0007669"/>
    <property type="project" value="TreeGrafter"/>
</dbReference>
<comment type="similarity">
    <text evidence="2">In the central section; belongs to the inositol 1,4,5-trisphosphate 5-phosphatase family.</text>
</comment>
<dbReference type="InterPro" id="IPR000300">
    <property type="entry name" value="IPPc"/>
</dbReference>
<dbReference type="Ensembl" id="ENSAPLT00000040387.1">
    <property type="protein sequence ID" value="ENSAPLP00000026276.1"/>
    <property type="gene ID" value="ENSAPLG00000019817.1"/>
</dbReference>
<sequence length="479" mass="53694">LDDSVSSFIQIRGSVPLFWEQPGLQVGSHRVRMSRGFEANAPAFDRHFRTLKNLYGKQIIVNLLGAKEGEHMLSKAFQSHLKASEHSADIKMVNFDYHQMVKGGKAEKLHSVLKPQVQKFLECGFFYFDGKEVKRSQSGTVRTNCLDCLDRTNSVQAFFGLEMLTKQLEVLGLAEKPQLVTRFQEVFRSMWSVNGDSVSKIYAGTGALEGKAKAGKLKDGARSVTRTIQNNFFDSSKQEAIDVLLLGNTLNSDLADKARALLTTTNLKVVNIKRITKKMTETQLFQYLNADRRSKPVDIFAIGFEEMVELNAGNIVNASTTNQKLWAAELQKTISRDYKYVLLASEQLVGVCLFVFIRPQHAPFIRDVAVDTVKTGMGGATGNKGAVAIRMLFHTSSLCFVCSHFAAGQSQVKERNEDFAEIARKLSFPMVSKCSNSFRNERLNPLSSSSVIRKIYLFFSPLQMPAEIKFPWVRGLRDN</sequence>
<dbReference type="EC" id="3.1.3.36" evidence="3"/>
<keyword evidence="7" id="KW-1185">Reference proteome</keyword>
<accession>A0A493TK51</accession>
<dbReference type="PANTHER" id="PTHR11200">
    <property type="entry name" value="INOSITOL 5-PHOSPHATASE"/>
    <property type="match status" value="1"/>
</dbReference>
<evidence type="ECO:0000256" key="4">
    <source>
        <dbReference type="ARBA" id="ARBA00022801"/>
    </source>
</evidence>
<dbReference type="GO" id="GO:0046856">
    <property type="term" value="P:phosphatidylinositol dephosphorylation"/>
    <property type="evidence" value="ECO:0007669"/>
    <property type="project" value="InterPro"/>
</dbReference>
<keyword evidence="4" id="KW-0378">Hydrolase</keyword>
<dbReference type="Proteomes" id="UP000016666">
    <property type="component" value="Chromosome 1"/>
</dbReference>
<dbReference type="Gene3D" id="3.60.10.10">
    <property type="entry name" value="Endonuclease/exonuclease/phosphatase"/>
    <property type="match status" value="1"/>
</dbReference>
<reference evidence="6 7" key="1">
    <citation type="submission" date="2017-10" db="EMBL/GenBank/DDBJ databases">
        <title>A new Pekin duck reference genome.</title>
        <authorList>
            <person name="Hou Z.-C."/>
            <person name="Zhou Z.-K."/>
            <person name="Zhu F."/>
            <person name="Hou S.-S."/>
        </authorList>
    </citation>
    <scope>NUCLEOTIDE SEQUENCE [LARGE SCALE GENOMIC DNA]</scope>
</reference>
<proteinExistence type="inferred from homology"/>
<dbReference type="GO" id="GO:0017124">
    <property type="term" value="F:SH3 domain binding"/>
    <property type="evidence" value="ECO:0007669"/>
    <property type="project" value="TreeGrafter"/>
</dbReference>
<dbReference type="PROSITE" id="PS50275">
    <property type="entry name" value="SAC"/>
    <property type="match status" value="1"/>
</dbReference>
<feature type="domain" description="SAC" evidence="5">
    <location>
        <begin position="1"/>
        <end position="204"/>
    </location>
</feature>
<evidence type="ECO:0000256" key="3">
    <source>
        <dbReference type="ARBA" id="ARBA00013044"/>
    </source>
</evidence>
<dbReference type="PANTHER" id="PTHR11200:SF158">
    <property type="entry name" value="SYNAPTOJANIN-1"/>
    <property type="match status" value="1"/>
</dbReference>
<evidence type="ECO:0000313" key="7">
    <source>
        <dbReference type="Proteomes" id="UP000016666"/>
    </source>
</evidence>
<evidence type="ECO:0000256" key="1">
    <source>
        <dbReference type="ARBA" id="ARBA00008943"/>
    </source>
</evidence>
<dbReference type="GO" id="GO:0048488">
    <property type="term" value="P:synaptic vesicle endocytosis"/>
    <property type="evidence" value="ECO:0007669"/>
    <property type="project" value="TreeGrafter"/>
</dbReference>